<organism evidence="2 3">
    <name type="scientific">Brassica cretica</name>
    <name type="common">Mustard</name>
    <dbReference type="NCBI Taxonomy" id="69181"/>
    <lineage>
        <taxon>Eukaryota</taxon>
        <taxon>Viridiplantae</taxon>
        <taxon>Streptophyta</taxon>
        <taxon>Embryophyta</taxon>
        <taxon>Tracheophyta</taxon>
        <taxon>Spermatophyta</taxon>
        <taxon>Magnoliopsida</taxon>
        <taxon>eudicotyledons</taxon>
        <taxon>Gunneridae</taxon>
        <taxon>Pentapetalae</taxon>
        <taxon>rosids</taxon>
        <taxon>malvids</taxon>
        <taxon>Brassicales</taxon>
        <taxon>Brassicaceae</taxon>
        <taxon>Brassiceae</taxon>
        <taxon>Brassica</taxon>
    </lineage>
</organism>
<protein>
    <submittedName>
        <fullName evidence="2">Uncharacterized protein</fullName>
    </submittedName>
</protein>
<keyword evidence="3" id="KW-1185">Reference proteome</keyword>
<feature type="region of interest" description="Disordered" evidence="1">
    <location>
        <begin position="23"/>
        <end position="61"/>
    </location>
</feature>
<evidence type="ECO:0000256" key="1">
    <source>
        <dbReference type="SAM" id="MobiDB-lite"/>
    </source>
</evidence>
<reference evidence="2 3" key="1">
    <citation type="journal article" date="2020" name="BMC Genomics">
        <title>Intraspecific diversification of the crop wild relative Brassica cretica Lam. using demographic model selection.</title>
        <authorList>
            <person name="Kioukis A."/>
            <person name="Michalopoulou V.A."/>
            <person name="Briers L."/>
            <person name="Pirintsos S."/>
            <person name="Studholme D.J."/>
            <person name="Pavlidis P."/>
            <person name="Sarris P.F."/>
        </authorList>
    </citation>
    <scope>NUCLEOTIDE SEQUENCE [LARGE SCALE GENOMIC DNA]</scope>
    <source>
        <strain evidence="3">cv. PFS-1207/04</strain>
    </source>
</reference>
<dbReference type="Proteomes" id="UP000266723">
    <property type="component" value="Unassembled WGS sequence"/>
</dbReference>
<evidence type="ECO:0000313" key="3">
    <source>
        <dbReference type="Proteomes" id="UP000266723"/>
    </source>
</evidence>
<accession>A0ABQ7C0J7</accession>
<gene>
    <name evidence="2" type="ORF">DY000_02004841</name>
</gene>
<sequence>MESASSNGTPERRRVSIEWNRDLIQAQAHNHHNEPITHLEHSRGNQTTPTRSSDTLAGHDHRRRTALERCWIPRDSLRLHQSYNAGYKRRLHTVKKNTVYRRRYPLFGKGTTTTLYLSEREERESTILLLAP</sequence>
<feature type="compositionally biased region" description="Basic and acidic residues" evidence="1">
    <location>
        <begin position="31"/>
        <end position="43"/>
    </location>
</feature>
<feature type="compositionally biased region" description="Polar residues" evidence="1">
    <location>
        <begin position="44"/>
        <end position="55"/>
    </location>
</feature>
<name>A0ABQ7C0J7_BRACR</name>
<comment type="caution">
    <text evidence="2">The sequence shown here is derived from an EMBL/GenBank/DDBJ whole genome shotgun (WGS) entry which is preliminary data.</text>
</comment>
<evidence type="ECO:0000313" key="2">
    <source>
        <dbReference type="EMBL" id="KAF3544712.1"/>
    </source>
</evidence>
<proteinExistence type="predicted"/>
<dbReference type="EMBL" id="QGKV02000832">
    <property type="protein sequence ID" value="KAF3544712.1"/>
    <property type="molecule type" value="Genomic_DNA"/>
</dbReference>